<feature type="transmembrane region" description="Helical" evidence="6">
    <location>
        <begin position="373"/>
        <end position="393"/>
    </location>
</feature>
<organism evidence="7 8">
    <name type="scientific">Marinobacter nauticus</name>
    <name type="common">Marinobacter hydrocarbonoclasticus</name>
    <name type="synonym">Marinobacter aquaeolei</name>
    <dbReference type="NCBI Taxonomy" id="2743"/>
    <lineage>
        <taxon>Bacteria</taxon>
        <taxon>Pseudomonadati</taxon>
        <taxon>Pseudomonadota</taxon>
        <taxon>Gammaproteobacteria</taxon>
        <taxon>Pseudomonadales</taxon>
        <taxon>Marinobacteraceae</taxon>
        <taxon>Marinobacter</taxon>
    </lineage>
</organism>
<feature type="transmembrane region" description="Helical" evidence="6">
    <location>
        <begin position="310"/>
        <end position="332"/>
    </location>
</feature>
<feature type="transmembrane region" description="Helical" evidence="6">
    <location>
        <begin position="461"/>
        <end position="481"/>
    </location>
</feature>
<feature type="transmembrane region" description="Helical" evidence="6">
    <location>
        <begin position="152"/>
        <end position="174"/>
    </location>
</feature>
<keyword evidence="2" id="KW-1003">Cell membrane</keyword>
<dbReference type="InterPro" id="IPR050833">
    <property type="entry name" value="Poly_Biosynth_Transport"/>
</dbReference>
<evidence type="ECO:0000256" key="5">
    <source>
        <dbReference type="ARBA" id="ARBA00023136"/>
    </source>
</evidence>
<feature type="transmembrane region" description="Helical" evidence="6">
    <location>
        <begin position="429"/>
        <end position="449"/>
    </location>
</feature>
<gene>
    <name evidence="7" type="ORF">F6453_3434</name>
</gene>
<feature type="transmembrane region" description="Helical" evidence="6">
    <location>
        <begin position="180"/>
        <end position="206"/>
    </location>
</feature>
<keyword evidence="5 6" id="KW-0472">Membrane</keyword>
<sequence length="504" mass="54929">MSRRASGVALSYLLILVKLVVTLFFTPFLVASLGVEGYGLYTLVGALAAYLYILDFGMNDSVLRFFVAHEKDRIERDKFLGKMLGLYAIVGGLVMLATYGFSVMTEPVFGAQNTPEQVTILSKMILITGFGAAVLVALNPVGALLSATESFVFLRSMEIAATVLSTLVMVVVLIRGGDAVGVVTVATIATVLQAVMRLGYSIFVLGARVRLSLPELAVLKRVGGYAAPIFVVMIAEVLFWRLDSVLIGAMLGAAPIAIYSIGVTFNKYFMSFATSLSRVMTPEIIRQVDQGADARSLTDLMISVSRIQAIFLLLILSGLIVFGQRFLVLWLGPDFASSYWIMLAVLVPYTFELTGNARNIILQVKGLYWQKSAITFAMAALNIPLTIFLLQVIGVVGAALSTGIAIMLGYVLIALLLKIKVGMEIGRYWIKTGQGIVPIAALLTGLGLWVESFLPSGWMPLIAGGLVYTLLFCVSVYWLGVNTEERAFIARFLRRFQMWKLRRG</sequence>
<accession>A0A833N8J0</accession>
<evidence type="ECO:0000256" key="4">
    <source>
        <dbReference type="ARBA" id="ARBA00022989"/>
    </source>
</evidence>
<evidence type="ECO:0000256" key="2">
    <source>
        <dbReference type="ARBA" id="ARBA00022475"/>
    </source>
</evidence>
<feature type="transmembrane region" description="Helical" evidence="6">
    <location>
        <begin position="12"/>
        <end position="32"/>
    </location>
</feature>
<feature type="transmembrane region" description="Helical" evidence="6">
    <location>
        <begin position="399"/>
        <end position="417"/>
    </location>
</feature>
<evidence type="ECO:0000256" key="1">
    <source>
        <dbReference type="ARBA" id="ARBA00004651"/>
    </source>
</evidence>
<feature type="transmembrane region" description="Helical" evidence="6">
    <location>
        <begin position="124"/>
        <end position="145"/>
    </location>
</feature>
<evidence type="ECO:0008006" key="9">
    <source>
        <dbReference type="Google" id="ProtNLM"/>
    </source>
</evidence>
<evidence type="ECO:0000256" key="6">
    <source>
        <dbReference type="SAM" id="Phobius"/>
    </source>
</evidence>
<proteinExistence type="predicted"/>
<feature type="transmembrane region" description="Helical" evidence="6">
    <location>
        <begin position="218"/>
        <end position="240"/>
    </location>
</feature>
<feature type="transmembrane region" description="Helical" evidence="6">
    <location>
        <begin position="338"/>
        <end position="361"/>
    </location>
</feature>
<dbReference type="InterPro" id="IPR002797">
    <property type="entry name" value="Polysacc_synth"/>
</dbReference>
<comment type="subcellular location">
    <subcellularLocation>
        <location evidence="1">Cell membrane</location>
        <topology evidence="1">Multi-pass membrane protein</topology>
    </subcellularLocation>
</comment>
<evidence type="ECO:0000313" key="7">
    <source>
        <dbReference type="EMBL" id="KAE8544177.1"/>
    </source>
</evidence>
<dbReference type="RefSeq" id="WP_153741489.1">
    <property type="nucleotide sequence ID" value="NZ_WBMP01000020.1"/>
</dbReference>
<reference evidence="7 8" key="1">
    <citation type="submission" date="2019-10" db="EMBL/GenBank/DDBJ databases">
        <title>Draft genome sequence of Marinobacter hydrocarbonoclasticus NCT7M from the microbiome of the marine copepod.</title>
        <authorList>
            <person name="Nuttall R."/>
            <person name="Sharma G."/>
            <person name="Moisander P."/>
        </authorList>
    </citation>
    <scope>NUCLEOTIDE SEQUENCE [LARGE SCALE GENOMIC DNA]</scope>
    <source>
        <strain evidence="7 8">NCT7M</strain>
    </source>
</reference>
<keyword evidence="4 6" id="KW-1133">Transmembrane helix</keyword>
<evidence type="ECO:0000256" key="3">
    <source>
        <dbReference type="ARBA" id="ARBA00022692"/>
    </source>
</evidence>
<feature type="transmembrane region" description="Helical" evidence="6">
    <location>
        <begin position="246"/>
        <end position="269"/>
    </location>
</feature>
<evidence type="ECO:0000313" key="8">
    <source>
        <dbReference type="Proteomes" id="UP000469950"/>
    </source>
</evidence>
<dbReference type="Pfam" id="PF01943">
    <property type="entry name" value="Polysacc_synt"/>
    <property type="match status" value="1"/>
</dbReference>
<feature type="transmembrane region" description="Helical" evidence="6">
    <location>
        <begin position="38"/>
        <end position="58"/>
    </location>
</feature>
<dbReference type="PANTHER" id="PTHR30250:SF26">
    <property type="entry name" value="PSMA PROTEIN"/>
    <property type="match status" value="1"/>
</dbReference>
<dbReference type="EMBL" id="WBMP01000020">
    <property type="protein sequence ID" value="KAE8544177.1"/>
    <property type="molecule type" value="Genomic_DNA"/>
</dbReference>
<dbReference type="GO" id="GO:0005886">
    <property type="term" value="C:plasma membrane"/>
    <property type="evidence" value="ECO:0007669"/>
    <property type="project" value="UniProtKB-SubCell"/>
</dbReference>
<dbReference type="AlphaFoldDB" id="A0A833N8J0"/>
<name>A0A833N8J0_MARNT</name>
<comment type="caution">
    <text evidence="7">The sequence shown here is derived from an EMBL/GenBank/DDBJ whole genome shotgun (WGS) entry which is preliminary data.</text>
</comment>
<keyword evidence="3 6" id="KW-0812">Transmembrane</keyword>
<feature type="transmembrane region" description="Helical" evidence="6">
    <location>
        <begin position="79"/>
        <end position="104"/>
    </location>
</feature>
<dbReference type="Proteomes" id="UP000469950">
    <property type="component" value="Unassembled WGS sequence"/>
</dbReference>
<dbReference type="PANTHER" id="PTHR30250">
    <property type="entry name" value="PST FAMILY PREDICTED COLANIC ACID TRANSPORTER"/>
    <property type="match status" value="1"/>
</dbReference>
<protein>
    <recommendedName>
        <fullName evidence="9">Polysaccharide biosynthesis protein C-terminal domain-containing protein</fullName>
    </recommendedName>
</protein>